<sequence length="208" mass="22180">MAEARSSWGGLMNMRLGTMAILFAVGGLAAGCSNRDDEAKAPVVATAQPQSKDRLATSATPRPALEAKSDPVLTADGVTGARIGTSWRTVSKSFETQGAYGDDASGCETYLHRDGKFGAMVIEDKIVRVEVYEPGIRTADGVGIGSTLAELKKAYGNRLIAEKNIYDGEDIQFVWTSKDRGLVFYTDKGKVRFMAGGGPAIRYVEGCL</sequence>
<dbReference type="PROSITE" id="PS51257">
    <property type="entry name" value="PROKAR_LIPOPROTEIN"/>
    <property type="match status" value="1"/>
</dbReference>
<evidence type="ECO:0000313" key="2">
    <source>
        <dbReference type="EMBL" id="MDF8334529.1"/>
    </source>
</evidence>
<comment type="caution">
    <text evidence="2">The sequence shown here is derived from an EMBL/GenBank/DDBJ whole genome shotgun (WGS) entry which is preliminary data.</text>
</comment>
<evidence type="ECO:0000313" key="3">
    <source>
        <dbReference type="Proteomes" id="UP001222770"/>
    </source>
</evidence>
<evidence type="ECO:0000256" key="1">
    <source>
        <dbReference type="SAM" id="MobiDB-lite"/>
    </source>
</evidence>
<evidence type="ECO:0008006" key="4">
    <source>
        <dbReference type="Google" id="ProtNLM"/>
    </source>
</evidence>
<dbReference type="RefSeq" id="WP_277279275.1">
    <property type="nucleotide sequence ID" value="NZ_JAROCY010000014.1"/>
</dbReference>
<organism evidence="2 3">
    <name type="scientific">Novosphingobium cyanobacteriorum</name>
    <dbReference type="NCBI Taxonomy" id="3024215"/>
    <lineage>
        <taxon>Bacteria</taxon>
        <taxon>Pseudomonadati</taxon>
        <taxon>Pseudomonadota</taxon>
        <taxon>Alphaproteobacteria</taxon>
        <taxon>Sphingomonadales</taxon>
        <taxon>Sphingomonadaceae</taxon>
        <taxon>Novosphingobium</taxon>
    </lineage>
</organism>
<name>A0ABT6CKS2_9SPHN</name>
<feature type="region of interest" description="Disordered" evidence="1">
    <location>
        <begin position="41"/>
        <end position="62"/>
    </location>
</feature>
<protein>
    <recommendedName>
        <fullName evidence="4">Lipoprotein</fullName>
    </recommendedName>
</protein>
<dbReference type="EMBL" id="JAROCY010000014">
    <property type="protein sequence ID" value="MDF8334529.1"/>
    <property type="molecule type" value="Genomic_DNA"/>
</dbReference>
<accession>A0ABT6CKS2</accession>
<keyword evidence="3" id="KW-1185">Reference proteome</keyword>
<gene>
    <name evidence="2" type="ORF">POM99_15080</name>
</gene>
<proteinExistence type="predicted"/>
<dbReference type="Proteomes" id="UP001222770">
    <property type="component" value="Unassembled WGS sequence"/>
</dbReference>
<reference evidence="2 3" key="1">
    <citation type="submission" date="2023-03" db="EMBL/GenBank/DDBJ databases">
        <title>Novosphingobium cyanobacteriorum sp. nov., isolated from a eutrophic reservoir during the Microcystis bloom period.</title>
        <authorList>
            <person name="Kang M."/>
            <person name="Le V."/>
            <person name="Ko S.-R."/>
            <person name="Lee S.-A."/>
            <person name="Ahn C.-Y."/>
        </authorList>
    </citation>
    <scope>NUCLEOTIDE SEQUENCE [LARGE SCALE GENOMIC DNA]</scope>
    <source>
        <strain evidence="2 3">HBC54</strain>
    </source>
</reference>